<gene>
    <name evidence="5" type="ORF">DWY25_15270</name>
</gene>
<dbReference type="GO" id="GO:0003677">
    <property type="term" value="F:DNA binding"/>
    <property type="evidence" value="ECO:0007669"/>
    <property type="project" value="UniProtKB-KW"/>
</dbReference>
<dbReference type="InterPro" id="IPR009061">
    <property type="entry name" value="DNA-bd_dom_put_sf"/>
</dbReference>
<protein>
    <submittedName>
        <fullName evidence="5">MerR family transcriptional regulator</fullName>
    </submittedName>
</protein>
<dbReference type="PANTHER" id="PTHR30204">
    <property type="entry name" value="REDOX-CYCLING DRUG-SENSING TRANSCRIPTIONAL ACTIVATOR SOXR"/>
    <property type="match status" value="1"/>
</dbReference>
<dbReference type="RefSeq" id="WP_117895949.1">
    <property type="nucleotide sequence ID" value="NZ_CABJCV010000025.1"/>
</dbReference>
<dbReference type="CDD" id="cd00592">
    <property type="entry name" value="HTH_MerR-like"/>
    <property type="match status" value="1"/>
</dbReference>
<proteinExistence type="predicted"/>
<dbReference type="Gene3D" id="1.10.1660.10">
    <property type="match status" value="1"/>
</dbReference>
<keyword evidence="6" id="KW-1185">Reference proteome</keyword>
<dbReference type="SMART" id="SM00422">
    <property type="entry name" value="HTH_MERR"/>
    <property type="match status" value="1"/>
</dbReference>
<dbReference type="PROSITE" id="PS00552">
    <property type="entry name" value="HTH_MERR_1"/>
    <property type="match status" value="1"/>
</dbReference>
<dbReference type="GO" id="GO:0003700">
    <property type="term" value="F:DNA-binding transcription factor activity"/>
    <property type="evidence" value="ECO:0007669"/>
    <property type="project" value="InterPro"/>
</dbReference>
<dbReference type="InterPro" id="IPR047057">
    <property type="entry name" value="MerR_fam"/>
</dbReference>
<comment type="caution">
    <text evidence="5">The sequence shown here is derived from an EMBL/GenBank/DDBJ whole genome shotgun (WGS) entry which is preliminary data.</text>
</comment>
<accession>A0A412FLC5</accession>
<evidence type="ECO:0000256" key="1">
    <source>
        <dbReference type="ARBA" id="ARBA00023015"/>
    </source>
</evidence>
<evidence type="ECO:0000259" key="4">
    <source>
        <dbReference type="PROSITE" id="PS50937"/>
    </source>
</evidence>
<keyword evidence="2" id="KW-0238">DNA-binding</keyword>
<dbReference type="EMBL" id="QRUP01000025">
    <property type="protein sequence ID" value="RGR68931.1"/>
    <property type="molecule type" value="Genomic_DNA"/>
</dbReference>
<evidence type="ECO:0000256" key="2">
    <source>
        <dbReference type="ARBA" id="ARBA00023125"/>
    </source>
</evidence>
<dbReference type="PROSITE" id="PS50937">
    <property type="entry name" value="HTH_MERR_2"/>
    <property type="match status" value="1"/>
</dbReference>
<name>A0A412FLC5_9FIRM</name>
<organism evidence="5 6">
    <name type="scientific">Holdemania filiformis</name>
    <dbReference type="NCBI Taxonomy" id="61171"/>
    <lineage>
        <taxon>Bacteria</taxon>
        <taxon>Bacillati</taxon>
        <taxon>Bacillota</taxon>
        <taxon>Erysipelotrichia</taxon>
        <taxon>Erysipelotrichales</taxon>
        <taxon>Erysipelotrichaceae</taxon>
        <taxon>Holdemania</taxon>
    </lineage>
</organism>
<feature type="domain" description="HTH merR-type" evidence="4">
    <location>
        <begin position="2"/>
        <end position="72"/>
    </location>
</feature>
<reference evidence="5 6" key="1">
    <citation type="submission" date="2018-08" db="EMBL/GenBank/DDBJ databases">
        <title>A genome reference for cultivated species of the human gut microbiota.</title>
        <authorList>
            <person name="Zou Y."/>
            <person name="Xue W."/>
            <person name="Luo G."/>
        </authorList>
    </citation>
    <scope>NUCLEOTIDE SEQUENCE [LARGE SCALE GENOMIC DNA]</scope>
    <source>
        <strain evidence="5 6">AF24-29</strain>
    </source>
</reference>
<dbReference type="Pfam" id="PF13411">
    <property type="entry name" value="MerR_1"/>
    <property type="match status" value="1"/>
</dbReference>
<keyword evidence="3" id="KW-0804">Transcription</keyword>
<dbReference type="Proteomes" id="UP000284178">
    <property type="component" value="Unassembled WGS sequence"/>
</dbReference>
<sequence length="276" mass="31854">MAYKIGEVAKLLGISSETVRYYEREGVIQSQKIDQESGYRYYEALDINALMRVRMYRNYGFTLQEAKEMLNTCTLEEIAERLAEKKTELQAAVAWNERLLACADRMIEIHRSAAEMLWKCRIEESPAMFRFCYQIQDQLIDDPEIQKRVQAWTVKMPVVMPTPFFAKDDILAGNKNFALGLCVMTEDADFLRIDPQARGMEYVPSQLCVHTAISAQAGELLHCGLFQHVLHYMEAHQLELAGDAIGRTVSTLHRSTTQERFHQVWLPFKNKKTGFQ</sequence>
<evidence type="ECO:0000256" key="3">
    <source>
        <dbReference type="ARBA" id="ARBA00023163"/>
    </source>
</evidence>
<evidence type="ECO:0000313" key="5">
    <source>
        <dbReference type="EMBL" id="RGR68931.1"/>
    </source>
</evidence>
<dbReference type="GeneID" id="83016758"/>
<keyword evidence="1" id="KW-0805">Transcription regulation</keyword>
<dbReference type="AlphaFoldDB" id="A0A412FLC5"/>
<evidence type="ECO:0000313" key="6">
    <source>
        <dbReference type="Proteomes" id="UP000284178"/>
    </source>
</evidence>
<dbReference type="InterPro" id="IPR000551">
    <property type="entry name" value="MerR-type_HTH_dom"/>
</dbReference>
<dbReference type="SUPFAM" id="SSF46955">
    <property type="entry name" value="Putative DNA-binding domain"/>
    <property type="match status" value="1"/>
</dbReference>
<dbReference type="PANTHER" id="PTHR30204:SF94">
    <property type="entry name" value="HEAVY METAL-DEPENDENT TRANSCRIPTIONAL REGULATOR HI_0293-RELATED"/>
    <property type="match status" value="1"/>
</dbReference>